<evidence type="ECO:0000313" key="1">
    <source>
        <dbReference type="EMBL" id="TJZ41444.1"/>
    </source>
</evidence>
<evidence type="ECO:0000313" key="2">
    <source>
        <dbReference type="Proteomes" id="UP000308697"/>
    </source>
</evidence>
<organism evidence="1 2">
    <name type="scientific">Streptomyces piniterrae</name>
    <dbReference type="NCBI Taxonomy" id="2571125"/>
    <lineage>
        <taxon>Bacteria</taxon>
        <taxon>Bacillati</taxon>
        <taxon>Actinomycetota</taxon>
        <taxon>Actinomycetes</taxon>
        <taxon>Kitasatosporales</taxon>
        <taxon>Streptomycetaceae</taxon>
        <taxon>Streptomyces</taxon>
    </lineage>
</organism>
<dbReference type="Proteomes" id="UP000308697">
    <property type="component" value="Unassembled WGS sequence"/>
</dbReference>
<name>A0A4U0MWA2_9ACTN</name>
<protein>
    <submittedName>
        <fullName evidence="1">Uncharacterized protein</fullName>
    </submittedName>
</protein>
<dbReference type="OrthoDB" id="4298446at2"/>
<dbReference type="AlphaFoldDB" id="A0A4U0MWA2"/>
<proteinExistence type="predicted"/>
<dbReference type="RefSeq" id="WP_136744830.1">
    <property type="nucleotide sequence ID" value="NZ_SUMB01000020.1"/>
</dbReference>
<keyword evidence="2" id="KW-1185">Reference proteome</keyword>
<accession>A0A4U0MWA2</accession>
<reference evidence="1 2" key="1">
    <citation type="submission" date="2019-04" db="EMBL/GenBank/DDBJ databases">
        <title>Streptomyces piniterrae sp. nov., a heliquinomycin-producing actinomycete isolated from rhizosphere soil of Pinus yunnanensis.</title>
        <authorList>
            <person name="Zhuang X."/>
            <person name="Zhao J."/>
        </authorList>
    </citation>
    <scope>NUCLEOTIDE SEQUENCE [LARGE SCALE GENOMIC DNA]</scope>
    <source>
        <strain evidence="2">jys28</strain>
    </source>
</reference>
<comment type="caution">
    <text evidence="1">The sequence shown here is derived from an EMBL/GenBank/DDBJ whole genome shotgun (WGS) entry which is preliminary data.</text>
</comment>
<sequence length="59" mass="6652">MRPAIQLALQLSAELTRRSRFVDALQLGAAAINQATDAERAEIRQWLDDHTDDFIGRTD</sequence>
<gene>
    <name evidence="1" type="ORF">FCH28_37040</name>
</gene>
<dbReference type="EMBL" id="SUMB01000020">
    <property type="protein sequence ID" value="TJZ41444.1"/>
    <property type="molecule type" value="Genomic_DNA"/>
</dbReference>